<dbReference type="KEGG" id="nsh:GXM_00112"/>
<name>A0A5P8VRU5_9NOSO</name>
<accession>A0A5P8VRU5</accession>
<keyword evidence="2" id="KW-1185">Reference proteome</keyword>
<organism evidence="1 2">
    <name type="scientific">Nostoc sphaeroides CCNUC1</name>
    <dbReference type="NCBI Taxonomy" id="2653204"/>
    <lineage>
        <taxon>Bacteria</taxon>
        <taxon>Bacillati</taxon>
        <taxon>Cyanobacteriota</taxon>
        <taxon>Cyanophyceae</taxon>
        <taxon>Nostocales</taxon>
        <taxon>Nostocaceae</taxon>
        <taxon>Nostoc</taxon>
    </lineage>
</organism>
<evidence type="ECO:0000313" key="2">
    <source>
        <dbReference type="Proteomes" id="UP000326678"/>
    </source>
</evidence>
<dbReference type="AlphaFoldDB" id="A0A5P8VRU5"/>
<protein>
    <submittedName>
        <fullName evidence="1">Uncharacterized protein</fullName>
    </submittedName>
</protein>
<reference evidence="1 2" key="1">
    <citation type="submission" date="2019-10" db="EMBL/GenBank/DDBJ databases">
        <title>Genomic and transcriptomic insights into the perfect genentic adaptation of a filamentous nitrogen-fixing cyanobacterium to rice fields.</title>
        <authorList>
            <person name="Chen Z."/>
        </authorList>
    </citation>
    <scope>NUCLEOTIDE SEQUENCE [LARGE SCALE GENOMIC DNA]</scope>
    <source>
        <strain evidence="1">CCNUC1</strain>
    </source>
</reference>
<dbReference type="Proteomes" id="UP000326678">
    <property type="component" value="Chromosome Gxm1"/>
</dbReference>
<sequence length="55" mass="6131">MGDYRVLSFTYSDRNNTVRLTCLSPEDPPIYRGSPQAGDLIRTVLGVMIQQISGK</sequence>
<evidence type="ECO:0000313" key="1">
    <source>
        <dbReference type="EMBL" id="QFS42639.1"/>
    </source>
</evidence>
<gene>
    <name evidence="1" type="ORF">GXM_00112</name>
</gene>
<dbReference type="EMBL" id="CP045226">
    <property type="protein sequence ID" value="QFS42639.1"/>
    <property type="molecule type" value="Genomic_DNA"/>
</dbReference>
<proteinExistence type="predicted"/>